<accession>A0ABR3IW91</accession>
<evidence type="ECO:0000313" key="3">
    <source>
        <dbReference type="EMBL" id="KAL0947592.1"/>
    </source>
</evidence>
<comment type="caution">
    <text evidence="3">The sequence shown here is derived from an EMBL/GenBank/DDBJ whole genome shotgun (WGS) entry which is preliminary data.</text>
</comment>
<feature type="domain" description="Nephrocystin 3-like N-terminal" evidence="2">
    <location>
        <begin position="11"/>
        <end position="178"/>
    </location>
</feature>
<dbReference type="Pfam" id="PF24883">
    <property type="entry name" value="NPHP3_N"/>
    <property type="match status" value="1"/>
</dbReference>
<dbReference type="Gene3D" id="3.40.50.300">
    <property type="entry name" value="P-loop containing nucleotide triphosphate hydrolases"/>
    <property type="match status" value="1"/>
</dbReference>
<keyword evidence="4" id="KW-1185">Reference proteome</keyword>
<proteinExistence type="predicted"/>
<dbReference type="Proteomes" id="UP001556367">
    <property type="component" value="Unassembled WGS sequence"/>
</dbReference>
<dbReference type="PANTHER" id="PTHR10039:SF14">
    <property type="entry name" value="NACHT DOMAIN-CONTAINING PROTEIN"/>
    <property type="match status" value="1"/>
</dbReference>
<keyword evidence="1" id="KW-0677">Repeat</keyword>
<organism evidence="3 4">
    <name type="scientific">Hohenbuehelia grisea</name>
    <dbReference type="NCBI Taxonomy" id="104357"/>
    <lineage>
        <taxon>Eukaryota</taxon>
        <taxon>Fungi</taxon>
        <taxon>Dikarya</taxon>
        <taxon>Basidiomycota</taxon>
        <taxon>Agaricomycotina</taxon>
        <taxon>Agaricomycetes</taxon>
        <taxon>Agaricomycetidae</taxon>
        <taxon>Agaricales</taxon>
        <taxon>Pleurotineae</taxon>
        <taxon>Pleurotaceae</taxon>
        <taxon>Hohenbuehelia</taxon>
    </lineage>
</organism>
<dbReference type="PANTHER" id="PTHR10039">
    <property type="entry name" value="AMELOGENIN"/>
    <property type="match status" value="1"/>
</dbReference>
<dbReference type="InterPro" id="IPR056884">
    <property type="entry name" value="NPHP3-like_N"/>
</dbReference>
<dbReference type="InterPro" id="IPR027417">
    <property type="entry name" value="P-loop_NTPase"/>
</dbReference>
<sequence length="619" mass="70258">MLGQLRSCMPGTREQLLADIQDWMCNSSGSQQVFWLKGALGSGKTTIAYTVAQLAYESKVLGANFFFSRFDETLRNPRLLFPTIAFQLAQYHPAFKRAIAGAIGADPDISHRQPAHQFDTLLCCVSSALDQLVHPVVFIFDALDEFESGIGSFRDTMRLFIHNLTRLSNKVRVFLTSRPEPYLEHLICSAADTGLRVHDLDDDAETSVSIQAYLRQGLEQIPRWLGLEMEDRGNWSDKRNFELLVWQTSDSFVYASAALRFIGDPVVCDPRRQLDTILHNRAASASTDRNLHCNLDNLYILVLQRAYREGTSETTLETLRSIMYAIFNLQGLTHDPGGSHLSPELIAHFSLCKMDDVPRLLRNLRSLFASESPFNPHHHDSLKGLLTSRARLGRCGGQFFIDKNEHAIRWALRCLETVKQCCSEHRTNTETLDPPNLNGRVVKEMVCACNRWCCRYAWGWWAQEALRSDPDDQRWVTQGALWGFLDSQDFVSWLVKPGDVTTCFKASTLLQWNCGLRKIVLKALRQDAGIWKAFIVIYPDLTTDLGEDFLGPDSDKGMVHRDGSEELNRTAVDSLDSCARTTPKWYNPSRLCTLHQIRAKRERNGAECTFRIDGYGQVH</sequence>
<evidence type="ECO:0000259" key="2">
    <source>
        <dbReference type="Pfam" id="PF24883"/>
    </source>
</evidence>
<name>A0ABR3IW91_9AGAR</name>
<evidence type="ECO:0000313" key="4">
    <source>
        <dbReference type="Proteomes" id="UP001556367"/>
    </source>
</evidence>
<gene>
    <name evidence="3" type="ORF">HGRIS_013681</name>
</gene>
<protein>
    <recommendedName>
        <fullName evidence="2">Nephrocystin 3-like N-terminal domain-containing protein</fullName>
    </recommendedName>
</protein>
<reference evidence="4" key="1">
    <citation type="submission" date="2024-06" db="EMBL/GenBank/DDBJ databases">
        <title>Multi-omics analyses provide insights into the biosynthesis of the anticancer antibiotic pleurotin in Hohenbuehelia grisea.</title>
        <authorList>
            <person name="Weaver J.A."/>
            <person name="Alberti F."/>
        </authorList>
    </citation>
    <scope>NUCLEOTIDE SEQUENCE [LARGE SCALE GENOMIC DNA]</scope>
    <source>
        <strain evidence="4">T-177</strain>
    </source>
</reference>
<dbReference type="SUPFAM" id="SSF52540">
    <property type="entry name" value="P-loop containing nucleoside triphosphate hydrolases"/>
    <property type="match status" value="1"/>
</dbReference>
<dbReference type="EMBL" id="JASNQZ010000015">
    <property type="protein sequence ID" value="KAL0947592.1"/>
    <property type="molecule type" value="Genomic_DNA"/>
</dbReference>
<evidence type="ECO:0000256" key="1">
    <source>
        <dbReference type="ARBA" id="ARBA00022737"/>
    </source>
</evidence>